<name>A0A8H2ZH43_9SACH</name>
<dbReference type="Pfam" id="PF04479">
    <property type="entry name" value="RTA1"/>
    <property type="match status" value="1"/>
</dbReference>
<evidence type="ECO:0000256" key="2">
    <source>
        <dbReference type="ARBA" id="ARBA00009969"/>
    </source>
</evidence>
<dbReference type="Proteomes" id="UP000644660">
    <property type="component" value="Unassembled WGS sequence"/>
</dbReference>
<gene>
    <name evidence="7" type="ORF">KABA2_03S13948</name>
</gene>
<dbReference type="PANTHER" id="PTHR31465">
    <property type="entry name" value="PROTEIN RTA1-RELATED"/>
    <property type="match status" value="1"/>
</dbReference>
<feature type="transmembrane region" description="Helical" evidence="6">
    <location>
        <begin position="261"/>
        <end position="280"/>
    </location>
</feature>
<dbReference type="GO" id="GO:0016020">
    <property type="term" value="C:membrane"/>
    <property type="evidence" value="ECO:0007669"/>
    <property type="project" value="UniProtKB-SubCell"/>
</dbReference>
<feature type="transmembrane region" description="Helical" evidence="6">
    <location>
        <begin position="63"/>
        <end position="90"/>
    </location>
</feature>
<feature type="transmembrane region" description="Helical" evidence="6">
    <location>
        <begin position="105"/>
        <end position="127"/>
    </location>
</feature>
<evidence type="ECO:0000256" key="1">
    <source>
        <dbReference type="ARBA" id="ARBA00004141"/>
    </source>
</evidence>
<comment type="similarity">
    <text evidence="2">Belongs to the lipid-translocating exporter (LTE) (TC 9.A.26.1) family.</text>
</comment>
<evidence type="ECO:0000256" key="3">
    <source>
        <dbReference type="ARBA" id="ARBA00022692"/>
    </source>
</evidence>
<protein>
    <submittedName>
        <fullName evidence="7">Similar to Saccharomyces cerevisiae YGR213C RTA1 Protein involved in 7- aminocholesterol resistance</fullName>
    </submittedName>
</protein>
<proteinExistence type="inferred from homology"/>
<evidence type="ECO:0000313" key="7">
    <source>
        <dbReference type="EMBL" id="CAB4254162.1"/>
    </source>
</evidence>
<evidence type="ECO:0000256" key="5">
    <source>
        <dbReference type="ARBA" id="ARBA00023136"/>
    </source>
</evidence>
<organism evidence="7 8">
    <name type="scientific">Maudiozyma barnettii</name>
    <dbReference type="NCBI Taxonomy" id="61262"/>
    <lineage>
        <taxon>Eukaryota</taxon>
        <taxon>Fungi</taxon>
        <taxon>Dikarya</taxon>
        <taxon>Ascomycota</taxon>
        <taxon>Saccharomycotina</taxon>
        <taxon>Saccharomycetes</taxon>
        <taxon>Saccharomycetales</taxon>
        <taxon>Saccharomycetaceae</taxon>
        <taxon>Maudiozyma</taxon>
    </lineage>
</organism>
<comment type="subcellular location">
    <subcellularLocation>
        <location evidence="1">Membrane</location>
        <topology evidence="1">Multi-pass membrane protein</topology>
    </subcellularLocation>
</comment>
<evidence type="ECO:0000256" key="4">
    <source>
        <dbReference type="ARBA" id="ARBA00022989"/>
    </source>
</evidence>
<reference evidence="7 8" key="1">
    <citation type="submission" date="2020-05" db="EMBL/GenBank/DDBJ databases">
        <authorList>
            <person name="Casaregola S."/>
            <person name="Devillers H."/>
            <person name="Grondin C."/>
        </authorList>
    </citation>
    <scope>NUCLEOTIDE SEQUENCE [LARGE SCALE GENOMIC DNA]</scope>
    <source>
        <strain evidence="7 8">CLIB 1767</strain>
    </source>
</reference>
<keyword evidence="3 6" id="KW-0812">Transmembrane</keyword>
<evidence type="ECO:0000256" key="6">
    <source>
        <dbReference type="SAM" id="Phobius"/>
    </source>
</evidence>
<keyword evidence="8" id="KW-1185">Reference proteome</keyword>
<comment type="caution">
    <text evidence="7">The sequence shown here is derived from an EMBL/GenBank/DDBJ whole genome shotgun (WGS) entry which is preliminary data.</text>
</comment>
<dbReference type="RefSeq" id="XP_041406006.1">
    <property type="nucleotide sequence ID" value="XM_041550072.1"/>
</dbReference>
<feature type="transmembrane region" description="Helical" evidence="6">
    <location>
        <begin position="183"/>
        <end position="204"/>
    </location>
</feature>
<dbReference type="AlphaFoldDB" id="A0A8H2ZH43"/>
<dbReference type="GeneID" id="64857146"/>
<keyword evidence="4 6" id="KW-1133">Transmembrane helix</keyword>
<evidence type="ECO:0000313" key="8">
    <source>
        <dbReference type="Proteomes" id="UP000644660"/>
    </source>
</evidence>
<dbReference type="EMBL" id="CAEFZW010000003">
    <property type="protein sequence ID" value="CAB4254162.1"/>
    <property type="molecule type" value="Genomic_DNA"/>
</dbReference>
<feature type="transmembrane region" description="Helical" evidence="6">
    <location>
        <begin position="20"/>
        <end position="42"/>
    </location>
</feature>
<keyword evidence="5 6" id="KW-0472">Membrane</keyword>
<sequence length="303" mass="33981">MSNSTTITTEELYGFSPNHGAAVFFTIIFSCVTVSQFALLFIHAKKNKLATHLDYHLEKPESLVLSNYLSLSLFYIPLVLGGVCEIIGFITKCISAFSYSNLNSFIAQRVCILVAPNLFMTTMYLVFGRLVQLININDNLLFSEIVNRRLFVTGNLAGSILQGVGGGISSNGTQSDYEKGKKLLLAGLFVQLGIFIIFVLREFFLFKIIKNGDNNIAYNTKKWRTLNLVLLASGILIMLRSIVRLVEVFEGSTSPILNHEWFGYVFDSLPMLVLMVLYAMTTPICSLYHIQAETVEFLQKDYV</sequence>
<feature type="transmembrane region" description="Helical" evidence="6">
    <location>
        <begin position="225"/>
        <end position="246"/>
    </location>
</feature>
<feature type="transmembrane region" description="Helical" evidence="6">
    <location>
        <begin position="148"/>
        <end position="168"/>
    </location>
</feature>
<accession>A0A8H2ZH43</accession>
<dbReference type="PANTHER" id="PTHR31465:SF1">
    <property type="entry name" value="PROTEIN RTA1-RELATED"/>
    <property type="match status" value="1"/>
</dbReference>
<dbReference type="OrthoDB" id="3358017at2759"/>
<dbReference type="InterPro" id="IPR007568">
    <property type="entry name" value="RTA1"/>
</dbReference>